<evidence type="ECO:0000313" key="2">
    <source>
        <dbReference type="EMBL" id="KAJ7045353.1"/>
    </source>
</evidence>
<keyword evidence="3" id="KW-1185">Reference proteome</keyword>
<feature type="region of interest" description="Disordered" evidence="1">
    <location>
        <begin position="164"/>
        <end position="183"/>
    </location>
</feature>
<gene>
    <name evidence="2" type="ORF">C8F04DRAFT_1173450</name>
</gene>
<dbReference type="EMBL" id="JARJCM010000004">
    <property type="protein sequence ID" value="KAJ7045353.1"/>
    <property type="molecule type" value="Genomic_DNA"/>
</dbReference>
<organism evidence="2 3">
    <name type="scientific">Mycena alexandri</name>
    <dbReference type="NCBI Taxonomy" id="1745969"/>
    <lineage>
        <taxon>Eukaryota</taxon>
        <taxon>Fungi</taxon>
        <taxon>Dikarya</taxon>
        <taxon>Basidiomycota</taxon>
        <taxon>Agaricomycotina</taxon>
        <taxon>Agaricomycetes</taxon>
        <taxon>Agaricomycetidae</taxon>
        <taxon>Agaricales</taxon>
        <taxon>Marasmiineae</taxon>
        <taxon>Mycenaceae</taxon>
        <taxon>Mycena</taxon>
    </lineage>
</organism>
<evidence type="ECO:0000256" key="1">
    <source>
        <dbReference type="SAM" id="MobiDB-lite"/>
    </source>
</evidence>
<dbReference type="AlphaFoldDB" id="A0AAD6XAM2"/>
<accession>A0AAD6XAM2</accession>
<name>A0AAD6XAM2_9AGAR</name>
<sequence length="226" mass="23275">MVAEVGVVDGFVDEQGGVTDEFCSIVIEGTVVGLAHPHDLRTEFGLPVGVKKLGAEFGEEFGVGKFNQTFAVLRRAVPIDNFLLLEAGKYDGDTFLWCGVFSVENVGAREVKVVKNYGGEFSGVECGEFPSGADGAMGNESDEAEESEGWRGLDGGEGCGVGFAERGGEGWGETRGDGASSVKGDNGEDAVLVAGGAVCAALRVSSGTGVEGLRDRMGGGWVAVHG</sequence>
<protein>
    <submittedName>
        <fullName evidence="2">Uncharacterized protein</fullName>
    </submittedName>
</protein>
<reference evidence="2" key="1">
    <citation type="submission" date="2023-03" db="EMBL/GenBank/DDBJ databases">
        <title>Massive genome expansion in bonnet fungi (Mycena s.s.) driven by repeated elements and novel gene families across ecological guilds.</title>
        <authorList>
            <consortium name="Lawrence Berkeley National Laboratory"/>
            <person name="Harder C.B."/>
            <person name="Miyauchi S."/>
            <person name="Viragh M."/>
            <person name="Kuo A."/>
            <person name="Thoen E."/>
            <person name="Andreopoulos B."/>
            <person name="Lu D."/>
            <person name="Skrede I."/>
            <person name="Drula E."/>
            <person name="Henrissat B."/>
            <person name="Morin E."/>
            <person name="Kohler A."/>
            <person name="Barry K."/>
            <person name="LaButti K."/>
            <person name="Morin E."/>
            <person name="Salamov A."/>
            <person name="Lipzen A."/>
            <person name="Mereny Z."/>
            <person name="Hegedus B."/>
            <person name="Baldrian P."/>
            <person name="Stursova M."/>
            <person name="Weitz H."/>
            <person name="Taylor A."/>
            <person name="Grigoriev I.V."/>
            <person name="Nagy L.G."/>
            <person name="Martin F."/>
            <person name="Kauserud H."/>
        </authorList>
    </citation>
    <scope>NUCLEOTIDE SEQUENCE</scope>
    <source>
        <strain evidence="2">CBHHK200</strain>
    </source>
</reference>
<evidence type="ECO:0000313" key="3">
    <source>
        <dbReference type="Proteomes" id="UP001218188"/>
    </source>
</evidence>
<comment type="caution">
    <text evidence="2">The sequence shown here is derived from an EMBL/GenBank/DDBJ whole genome shotgun (WGS) entry which is preliminary data.</text>
</comment>
<dbReference type="Proteomes" id="UP001218188">
    <property type="component" value="Unassembled WGS sequence"/>
</dbReference>
<proteinExistence type="predicted"/>
<feature type="compositionally biased region" description="Basic and acidic residues" evidence="1">
    <location>
        <begin position="166"/>
        <end position="176"/>
    </location>
</feature>